<dbReference type="KEGG" id="mhk:DFR87_05120"/>
<sequence>MIKRLKIMNFKSYRDTQFEFGKINVVVGPNGSGKTNLVDAFSFLKQLIRPLSYPPYPFIRWGEYKNAVFMQDESLNISFEIDGEYKGKNYHYEILLNNFQIKKEVIDLDSYDMERTDKVVKYENREVSIPNNLSIFNLFFTQMIPGTVVYNLNFPLPNEFLNFITNFLNDLGIFRIVPQIAVSPVHITYPEALDENGRGLVKVIANNLDKIMGSQGRTTEPVRDFLSENNISIRPIFTEDGNIRLHFIEKSENKELILLPTSIPDGFIKMLTILIAVHLLGLSTIVIDEIENSLHLRYIERLIDVMQYSDAQFIVTTHSPLIIDFMDPSKIILLDKEKGETKSSRIDESEKLKEKLVKNGILLSEWLLY</sequence>
<evidence type="ECO:0000313" key="3">
    <source>
        <dbReference type="EMBL" id="AWR99181.1"/>
    </source>
</evidence>
<dbReference type="OrthoDB" id="25344at2157"/>
<dbReference type="STRING" id="1293036.GCA_001315825_02145"/>
<dbReference type="InterPro" id="IPR027417">
    <property type="entry name" value="P-loop_NTPase"/>
</dbReference>
<dbReference type="PANTHER" id="PTHR32182:SF22">
    <property type="entry name" value="ATP-DEPENDENT ENDONUCLEASE, OLD FAMILY-RELATED"/>
    <property type="match status" value="1"/>
</dbReference>
<dbReference type="SUPFAM" id="SSF52540">
    <property type="entry name" value="P-loop containing nucleoside triphosphate hydrolases"/>
    <property type="match status" value="1"/>
</dbReference>
<dbReference type="Gene3D" id="3.40.50.300">
    <property type="entry name" value="P-loop containing nucleotide triphosphate hydrolases"/>
    <property type="match status" value="2"/>
</dbReference>
<reference evidence="4" key="3">
    <citation type="submission" date="2020-03" db="EMBL/GenBank/DDBJ databases">
        <title>Sequencing and Assembly of Multiple Reported Metal-Biooxidizing Members of the Extremely Thermoacidophilic Archaeal Family Sulfolobaceae.</title>
        <authorList>
            <person name="Counts J.A."/>
            <person name="Kelly R.M."/>
        </authorList>
    </citation>
    <scope>NUCLEOTIDE SEQUENCE [LARGE SCALE GENOMIC DNA]</scope>
    <source>
        <strain evidence="4">HO1-1</strain>
    </source>
</reference>
<dbReference type="EMBL" id="CP029287">
    <property type="protein sequence ID" value="AWR99181.1"/>
    <property type="molecule type" value="Genomic_DNA"/>
</dbReference>
<dbReference type="Pfam" id="PF13304">
    <property type="entry name" value="AAA_21"/>
    <property type="match status" value="1"/>
</dbReference>
<dbReference type="InterPro" id="IPR014555">
    <property type="entry name" value="RecF-like"/>
</dbReference>
<name>A0A2U9ISY6_9CREN</name>
<dbReference type="PIRSF" id="PIRSF029347">
    <property type="entry name" value="RecF"/>
    <property type="match status" value="1"/>
</dbReference>
<reference evidence="3 4" key="1">
    <citation type="submission" date="2018-05" db="EMBL/GenBank/DDBJ databases">
        <title>Complete Genome Sequences of Extremely Thermoacidophilic, Metal-Mobilizing Type-Strain Members of the Archaeal Family Sulfolobaceae: Acidianus brierleyi DSM-1651T, Acidianus sulfidivorans DSM-18786T, Metallosphaera hakonensis DSM-7519T, and Metallosphaera prunae DSM-10039T.</title>
        <authorList>
            <person name="Counts J.A."/>
            <person name="Kelly R.M."/>
        </authorList>
    </citation>
    <scope>NUCLEOTIDE SEQUENCE [LARGE SCALE GENOMIC DNA]</scope>
    <source>
        <strain evidence="3 4">HO1-1</strain>
    </source>
</reference>
<dbReference type="InterPro" id="IPR003959">
    <property type="entry name" value="ATPase_AAA_core"/>
</dbReference>
<evidence type="ECO:0000313" key="4">
    <source>
        <dbReference type="Proteomes" id="UP000247586"/>
    </source>
</evidence>
<dbReference type="GO" id="GO:0006302">
    <property type="term" value="P:double-strand break repair"/>
    <property type="evidence" value="ECO:0007669"/>
    <property type="project" value="TreeGrafter"/>
</dbReference>
<feature type="domain" description="ATPase AAA-type core" evidence="2">
    <location>
        <begin position="185"/>
        <end position="324"/>
    </location>
</feature>
<dbReference type="GO" id="GO:0005524">
    <property type="term" value="F:ATP binding"/>
    <property type="evidence" value="ECO:0007669"/>
    <property type="project" value="InterPro"/>
</dbReference>
<reference evidence="4" key="2">
    <citation type="submission" date="2020-03" db="EMBL/GenBank/DDBJ databases">
        <title>Complete Genome Sequences of Extremely Thermoacidophilic, Metal-Mobilizing Type-Strain Members of the Archaeal Family Sulfolobaceae: Acidianus brierleyi DSM-1651T, Acidianus sulfidivorans DSM-18786T, Metallosphaera hakonensis DSM-7519T, and Metallosphaera prunae DSM-10039T.</title>
        <authorList>
            <person name="Counts J.A."/>
            <person name="Kelly R.M."/>
        </authorList>
    </citation>
    <scope>NUCLEOTIDE SEQUENCE [LARGE SCALE GENOMIC DNA]</scope>
    <source>
        <strain evidence="4">HO1-1</strain>
    </source>
</reference>
<protein>
    <submittedName>
        <fullName evidence="3">Uncharacterized protein</fullName>
    </submittedName>
</protein>
<dbReference type="Proteomes" id="UP000247586">
    <property type="component" value="Chromosome"/>
</dbReference>
<accession>A0A2U9ISY6</accession>
<dbReference type="RefSeq" id="WP_110369042.1">
    <property type="nucleotide sequence ID" value="NZ_CP029287.2"/>
</dbReference>
<dbReference type="GeneID" id="36834700"/>
<keyword evidence="4" id="KW-1185">Reference proteome</keyword>
<feature type="domain" description="Endonuclease GajA/Old nuclease/RecF-like AAA" evidence="1">
    <location>
        <begin position="1"/>
        <end position="108"/>
    </location>
</feature>
<organism evidence="3 4">
    <name type="scientific">Metallosphaera hakonensis JCM 8857 = DSM 7519</name>
    <dbReference type="NCBI Taxonomy" id="1293036"/>
    <lineage>
        <taxon>Archaea</taxon>
        <taxon>Thermoproteota</taxon>
        <taxon>Thermoprotei</taxon>
        <taxon>Sulfolobales</taxon>
        <taxon>Sulfolobaceae</taxon>
        <taxon>Metallosphaera</taxon>
    </lineage>
</organism>
<gene>
    <name evidence="3" type="ORF">DFR87_05120</name>
</gene>
<dbReference type="AlphaFoldDB" id="A0A2U9ISY6"/>
<evidence type="ECO:0000259" key="1">
    <source>
        <dbReference type="Pfam" id="PF13175"/>
    </source>
</evidence>
<dbReference type="PANTHER" id="PTHR32182">
    <property type="entry name" value="DNA REPLICATION AND REPAIR PROTEIN RECF"/>
    <property type="match status" value="1"/>
</dbReference>
<proteinExistence type="predicted"/>
<dbReference type="GO" id="GO:0000731">
    <property type="term" value="P:DNA synthesis involved in DNA repair"/>
    <property type="evidence" value="ECO:0007669"/>
    <property type="project" value="TreeGrafter"/>
</dbReference>
<evidence type="ECO:0000259" key="2">
    <source>
        <dbReference type="Pfam" id="PF13304"/>
    </source>
</evidence>
<dbReference type="Pfam" id="PF13175">
    <property type="entry name" value="AAA_15"/>
    <property type="match status" value="1"/>
</dbReference>
<dbReference type="GO" id="GO:0016887">
    <property type="term" value="F:ATP hydrolysis activity"/>
    <property type="evidence" value="ECO:0007669"/>
    <property type="project" value="InterPro"/>
</dbReference>
<dbReference type="InterPro" id="IPR041685">
    <property type="entry name" value="AAA_GajA/Old/RecF-like"/>
</dbReference>